<proteinExistence type="predicted"/>
<dbReference type="EMBL" id="CAJOBH010271284">
    <property type="protein sequence ID" value="CAF5165006.1"/>
    <property type="molecule type" value="Genomic_DNA"/>
</dbReference>
<feature type="domain" description="Aldehyde oxidase/xanthine dehydrogenase second molybdopterin binding" evidence="1">
    <location>
        <begin position="3"/>
        <end position="58"/>
    </location>
</feature>
<dbReference type="InterPro" id="IPR046867">
    <property type="entry name" value="AldOxase/xan_DH_MoCoBD2"/>
</dbReference>
<accession>A0A8S3GMZ3</accession>
<dbReference type="SUPFAM" id="SSF56003">
    <property type="entry name" value="Molybdenum cofactor-binding domain"/>
    <property type="match status" value="1"/>
</dbReference>
<evidence type="ECO:0000313" key="3">
    <source>
        <dbReference type="Proteomes" id="UP000681967"/>
    </source>
</evidence>
<sequence>YQRLGEVKRFNRENQYRKRGIAMNPTKLGLGFTRKHMYQATALIHIYRDGTVLLTHGGKLPLDNWIFNFDYIRKGFHNSLVEIVLLDLYRILRKSLLSIRQYPFAW</sequence>
<dbReference type="Proteomes" id="UP000681967">
    <property type="component" value="Unassembled WGS sequence"/>
</dbReference>
<comment type="caution">
    <text evidence="2">The sequence shown here is derived from an EMBL/GenBank/DDBJ whole genome shotgun (WGS) entry which is preliminary data.</text>
</comment>
<gene>
    <name evidence="2" type="ORF">BYL167_LOCUS75666</name>
</gene>
<dbReference type="PANTHER" id="PTHR45444:SF3">
    <property type="entry name" value="XANTHINE DEHYDROGENASE"/>
    <property type="match status" value="1"/>
</dbReference>
<dbReference type="InterPro" id="IPR037165">
    <property type="entry name" value="AldOxase/xan_DH_Mopterin-bd_sf"/>
</dbReference>
<reference evidence="2" key="1">
    <citation type="submission" date="2021-02" db="EMBL/GenBank/DDBJ databases">
        <authorList>
            <person name="Nowell W R."/>
        </authorList>
    </citation>
    <scope>NUCLEOTIDE SEQUENCE</scope>
</reference>
<dbReference type="AlphaFoldDB" id="A0A8S3GMZ3"/>
<protein>
    <recommendedName>
        <fullName evidence="1">Aldehyde oxidase/xanthine dehydrogenase second molybdopterin binding domain-containing protein</fullName>
    </recommendedName>
</protein>
<dbReference type="InterPro" id="IPR016208">
    <property type="entry name" value="Ald_Oxase/xanthine_DH-like"/>
</dbReference>
<evidence type="ECO:0000313" key="2">
    <source>
        <dbReference type="EMBL" id="CAF5165006.1"/>
    </source>
</evidence>
<dbReference type="GO" id="GO:0016491">
    <property type="term" value="F:oxidoreductase activity"/>
    <property type="evidence" value="ECO:0007669"/>
    <property type="project" value="InterPro"/>
</dbReference>
<organism evidence="2 3">
    <name type="scientific">Rotaria magnacalcarata</name>
    <dbReference type="NCBI Taxonomy" id="392030"/>
    <lineage>
        <taxon>Eukaryota</taxon>
        <taxon>Metazoa</taxon>
        <taxon>Spiralia</taxon>
        <taxon>Gnathifera</taxon>
        <taxon>Rotifera</taxon>
        <taxon>Eurotatoria</taxon>
        <taxon>Bdelloidea</taxon>
        <taxon>Philodinida</taxon>
        <taxon>Philodinidae</taxon>
        <taxon>Rotaria</taxon>
    </lineage>
</organism>
<name>A0A8S3GMZ3_9BILA</name>
<dbReference type="PANTHER" id="PTHR45444">
    <property type="entry name" value="XANTHINE DEHYDROGENASE"/>
    <property type="match status" value="1"/>
</dbReference>
<dbReference type="Pfam" id="PF20256">
    <property type="entry name" value="MoCoBD_2"/>
    <property type="match status" value="1"/>
</dbReference>
<feature type="non-terminal residue" evidence="2">
    <location>
        <position position="1"/>
    </location>
</feature>
<evidence type="ECO:0000259" key="1">
    <source>
        <dbReference type="Pfam" id="PF20256"/>
    </source>
</evidence>
<dbReference type="Gene3D" id="3.30.365.10">
    <property type="entry name" value="Aldehyde oxidase/xanthine dehydrogenase, molybdopterin binding domain"/>
    <property type="match status" value="2"/>
</dbReference>
<dbReference type="GO" id="GO:0005506">
    <property type="term" value="F:iron ion binding"/>
    <property type="evidence" value="ECO:0007669"/>
    <property type="project" value="InterPro"/>
</dbReference>